<gene>
    <name evidence="10" type="ORF">BTN50_1416</name>
</gene>
<evidence type="ECO:0000256" key="6">
    <source>
        <dbReference type="SAM" id="Phobius"/>
    </source>
</evidence>
<organism evidence="10 11">
    <name type="scientific">Candidatus Enterovibrio altilux</name>
    <dbReference type="NCBI Taxonomy" id="1927128"/>
    <lineage>
        <taxon>Bacteria</taxon>
        <taxon>Pseudomonadati</taxon>
        <taxon>Pseudomonadota</taxon>
        <taxon>Gammaproteobacteria</taxon>
        <taxon>Vibrionales</taxon>
        <taxon>Vibrionaceae</taxon>
        <taxon>Enterovibrio</taxon>
    </lineage>
</organism>
<dbReference type="AlphaFoldDB" id="A0A291BA85"/>
<evidence type="ECO:0000259" key="8">
    <source>
        <dbReference type="PROSITE" id="PS50192"/>
    </source>
</evidence>
<dbReference type="SMART" id="SM00304">
    <property type="entry name" value="HAMP"/>
    <property type="match status" value="1"/>
</dbReference>
<proteinExistence type="inferred from homology"/>
<dbReference type="CDD" id="cd06225">
    <property type="entry name" value="HAMP"/>
    <property type="match status" value="1"/>
</dbReference>
<dbReference type="Pfam" id="PF00015">
    <property type="entry name" value="MCPsignal"/>
    <property type="match status" value="1"/>
</dbReference>
<accession>A0A291BA85</accession>
<keyword evidence="6" id="KW-0812">Transmembrane</keyword>
<dbReference type="GO" id="GO:0006935">
    <property type="term" value="P:chemotaxis"/>
    <property type="evidence" value="ECO:0007669"/>
    <property type="project" value="UniProtKB-ARBA"/>
</dbReference>
<dbReference type="Gene3D" id="3.30.450.20">
    <property type="entry name" value="PAS domain"/>
    <property type="match status" value="1"/>
</dbReference>
<dbReference type="EMBL" id="CP020660">
    <property type="protein sequence ID" value="ATF09895.1"/>
    <property type="molecule type" value="Genomic_DNA"/>
</dbReference>
<keyword evidence="11" id="KW-1185">Reference proteome</keyword>
<feature type="domain" description="HAMP" evidence="9">
    <location>
        <begin position="440"/>
        <end position="493"/>
    </location>
</feature>
<dbReference type="InterPro" id="IPR000727">
    <property type="entry name" value="T_SNARE_dom"/>
</dbReference>
<evidence type="ECO:0000313" key="11">
    <source>
        <dbReference type="Proteomes" id="UP000218160"/>
    </source>
</evidence>
<dbReference type="SMART" id="SM00283">
    <property type="entry name" value="MA"/>
    <property type="match status" value="1"/>
</dbReference>
<dbReference type="PANTHER" id="PTHR32089:SF120">
    <property type="entry name" value="METHYL-ACCEPTING CHEMOTAXIS PROTEIN TLPQ"/>
    <property type="match status" value="1"/>
</dbReference>
<evidence type="ECO:0000259" key="9">
    <source>
        <dbReference type="PROSITE" id="PS50885"/>
    </source>
</evidence>
<evidence type="ECO:0000256" key="2">
    <source>
        <dbReference type="ARBA" id="ARBA00022519"/>
    </source>
</evidence>
<dbReference type="InterPro" id="IPR003660">
    <property type="entry name" value="HAMP_dom"/>
</dbReference>
<evidence type="ECO:0000256" key="4">
    <source>
        <dbReference type="ARBA" id="ARBA00029447"/>
    </source>
</evidence>
<dbReference type="SUPFAM" id="SSF58104">
    <property type="entry name" value="Methyl-accepting chemotaxis protein (MCP) signaling domain"/>
    <property type="match status" value="1"/>
</dbReference>
<dbReference type="KEGG" id="elux:BTN50_1416"/>
<evidence type="ECO:0000259" key="7">
    <source>
        <dbReference type="PROSITE" id="PS50111"/>
    </source>
</evidence>
<dbReference type="InterPro" id="IPR004089">
    <property type="entry name" value="MCPsignal_dom"/>
</dbReference>
<dbReference type="GO" id="GO:0007165">
    <property type="term" value="P:signal transduction"/>
    <property type="evidence" value="ECO:0007669"/>
    <property type="project" value="UniProtKB-KW"/>
</dbReference>
<feature type="domain" description="T-SNARE coiled-coil homology" evidence="8">
    <location>
        <begin position="689"/>
        <end position="747"/>
    </location>
</feature>
<dbReference type="OrthoDB" id="5579179at2"/>
<name>A0A291BA85_9GAMM</name>
<sequence>MKISTKIKGAFIAMSIIAVITTALILAFTANKISSTALEHQIENQLLSVREMKKAEIEQYFTTIGKQLTNLANSTMTEDAMVQFTQGFKNVPSEAIMVNGQAQALRNYYNNEFGVRYKETNATSSMAISSLDNISMAGKLLQQTYIGMNPNSLGHKHLLDKANDKTTYSETHHLYHPNYRTFLDSFGYYDIFLVDLSGNIVYSVFKELDYATNLENGPYAKSGLAESFVEAKNMNQGEFSFIDFAPYYPSYDSPASFIATPIFKNGITIGVLIFQMPINAINNIMTYGGNWEKDGLGETGEIFIVGPDNLMRSQSRLLEQNKTAYLDMLHQSGVARKTIERIDVTASSAGQQPINSTHVNAALSGESGLSIVMNHAGKEVFAAYRDINILGKTWALVSEIEKTEAMKEVAELNSSLYQVAILVGAIIILMSVMIAWFIAYSISKPINKLSQQISHIAVAHDLTTTLETKGNNELAELSRSMNIMLQDFMGVIKGADSTVKALSNASNDIQNNINTMRKEVDDQAANSSQVATAATEMNASITEVANYANNASESSENVVQSVRQSANVGKQLVHEISELSAKMKDATQSMQQLSAESDSIGTVLDVIQGIAEQTNLLALNAAIEAARAGEQGRGFSVVADEVRSLAIRTQTSTEEIRAKVQSLQTETAKAVSGISGANQFVASSVENCNKNNEMLEKIAGMMTAINDMNTQIATAASQQSTVTEEITENVNNIARSAESVSDKAINTDNTAHNIHGQAQQLTNQIGMFKIT</sequence>
<dbReference type="GO" id="GO:0005886">
    <property type="term" value="C:plasma membrane"/>
    <property type="evidence" value="ECO:0007669"/>
    <property type="project" value="UniProtKB-SubCell"/>
</dbReference>
<protein>
    <submittedName>
        <fullName evidence="10">Methyl-accepting chemotaxis protein</fullName>
    </submittedName>
</protein>
<keyword evidence="6" id="KW-1133">Transmembrane helix</keyword>
<evidence type="ECO:0000256" key="3">
    <source>
        <dbReference type="ARBA" id="ARBA00023224"/>
    </source>
</evidence>
<feature type="transmembrane region" description="Helical" evidence="6">
    <location>
        <begin position="416"/>
        <end position="439"/>
    </location>
</feature>
<dbReference type="Proteomes" id="UP000218160">
    <property type="component" value="Chromosome 1"/>
</dbReference>
<dbReference type="PROSITE" id="PS50192">
    <property type="entry name" value="T_SNARE"/>
    <property type="match status" value="1"/>
</dbReference>
<evidence type="ECO:0000313" key="10">
    <source>
        <dbReference type="EMBL" id="ATF09895.1"/>
    </source>
</evidence>
<dbReference type="CDD" id="cd11386">
    <property type="entry name" value="MCP_signal"/>
    <property type="match status" value="1"/>
</dbReference>
<dbReference type="PANTHER" id="PTHR32089">
    <property type="entry name" value="METHYL-ACCEPTING CHEMOTAXIS PROTEIN MCPB"/>
    <property type="match status" value="1"/>
</dbReference>
<dbReference type="Gene3D" id="1.10.287.950">
    <property type="entry name" value="Methyl-accepting chemotaxis protein"/>
    <property type="match status" value="1"/>
</dbReference>
<keyword evidence="2" id="KW-0997">Cell inner membrane</keyword>
<evidence type="ECO:0000256" key="1">
    <source>
        <dbReference type="ARBA" id="ARBA00004429"/>
    </source>
</evidence>
<evidence type="ECO:0000256" key="5">
    <source>
        <dbReference type="PROSITE-ProRule" id="PRU00284"/>
    </source>
</evidence>
<dbReference type="PROSITE" id="PS50885">
    <property type="entry name" value="HAMP"/>
    <property type="match status" value="1"/>
</dbReference>
<dbReference type="Pfam" id="PF00672">
    <property type="entry name" value="HAMP"/>
    <property type="match status" value="1"/>
</dbReference>
<keyword evidence="6" id="KW-0472">Membrane</keyword>
<comment type="subcellular location">
    <subcellularLocation>
        <location evidence="1">Cell inner membrane</location>
        <topology evidence="1">Multi-pass membrane protein</topology>
    </subcellularLocation>
</comment>
<dbReference type="PROSITE" id="PS50111">
    <property type="entry name" value="CHEMOTAXIS_TRANSDUC_2"/>
    <property type="match status" value="1"/>
</dbReference>
<keyword evidence="2" id="KW-1003">Cell membrane</keyword>
<comment type="similarity">
    <text evidence="4">Belongs to the methyl-accepting chemotaxis (MCP) protein family.</text>
</comment>
<feature type="transmembrane region" description="Helical" evidence="6">
    <location>
        <begin position="12"/>
        <end position="30"/>
    </location>
</feature>
<dbReference type="RefSeq" id="WP_096619409.1">
    <property type="nucleotide sequence ID" value="NZ_CP020660.1"/>
</dbReference>
<feature type="domain" description="Methyl-accepting transducer" evidence="7">
    <location>
        <begin position="498"/>
        <end position="734"/>
    </location>
</feature>
<dbReference type="FunFam" id="1.10.287.950:FF:000001">
    <property type="entry name" value="Methyl-accepting chemotaxis sensory transducer"/>
    <property type="match status" value="1"/>
</dbReference>
<reference evidence="11" key="1">
    <citation type="submission" date="2017-04" db="EMBL/GenBank/DDBJ databases">
        <title>Genome evolution of the luminous symbionts of deep sea anglerfish.</title>
        <authorList>
            <person name="Hendry T.A."/>
        </authorList>
    </citation>
    <scope>NUCLEOTIDE SEQUENCE [LARGE SCALE GENOMIC DNA]</scope>
</reference>
<keyword evidence="3 5" id="KW-0807">Transducer</keyword>